<evidence type="ECO:0000313" key="1">
    <source>
        <dbReference type="EMBL" id="KAL2501362.1"/>
    </source>
</evidence>
<comment type="caution">
    <text evidence="1">The sequence shown here is derived from an EMBL/GenBank/DDBJ whole genome shotgun (WGS) entry which is preliminary data.</text>
</comment>
<gene>
    <name evidence="1" type="ORF">Fot_35210</name>
</gene>
<accession>A0ABD1SKW1</accession>
<sequence length="159" mass="18003">MSSRTRERHSIENPDAPLQEAVEEQKPLLQFATIQQVTILQDQMSTIMEILQRMTALPYTSEVPLTTEVPPAVVALPIAEVLSAVKILPSETIQTHQMISTSCYSIPANWESILNKKFDKAITRRKNIGRPISIKEDPFIEDKKIKKMAEKNYGRSSPK</sequence>
<keyword evidence="2" id="KW-1185">Reference proteome</keyword>
<dbReference type="EMBL" id="JBFOLJ010000010">
    <property type="protein sequence ID" value="KAL2501362.1"/>
    <property type="molecule type" value="Genomic_DNA"/>
</dbReference>
<evidence type="ECO:0000313" key="2">
    <source>
        <dbReference type="Proteomes" id="UP001604277"/>
    </source>
</evidence>
<dbReference type="AlphaFoldDB" id="A0ABD1SKW1"/>
<reference evidence="2" key="1">
    <citation type="submission" date="2024-07" db="EMBL/GenBank/DDBJ databases">
        <title>Two chromosome-level genome assemblies of Korean endemic species Abeliophyllum distichum and Forsythia ovata (Oleaceae).</title>
        <authorList>
            <person name="Jang H."/>
        </authorList>
    </citation>
    <scope>NUCLEOTIDE SEQUENCE [LARGE SCALE GENOMIC DNA]</scope>
</reference>
<proteinExistence type="predicted"/>
<protein>
    <submittedName>
        <fullName evidence="1">Uncharacterized protein</fullName>
    </submittedName>
</protein>
<organism evidence="1 2">
    <name type="scientific">Forsythia ovata</name>
    <dbReference type="NCBI Taxonomy" id="205694"/>
    <lineage>
        <taxon>Eukaryota</taxon>
        <taxon>Viridiplantae</taxon>
        <taxon>Streptophyta</taxon>
        <taxon>Embryophyta</taxon>
        <taxon>Tracheophyta</taxon>
        <taxon>Spermatophyta</taxon>
        <taxon>Magnoliopsida</taxon>
        <taxon>eudicotyledons</taxon>
        <taxon>Gunneridae</taxon>
        <taxon>Pentapetalae</taxon>
        <taxon>asterids</taxon>
        <taxon>lamiids</taxon>
        <taxon>Lamiales</taxon>
        <taxon>Oleaceae</taxon>
        <taxon>Forsythieae</taxon>
        <taxon>Forsythia</taxon>
    </lineage>
</organism>
<dbReference type="Proteomes" id="UP001604277">
    <property type="component" value="Unassembled WGS sequence"/>
</dbReference>
<name>A0ABD1SKW1_9LAMI</name>